<proteinExistence type="inferred from homology"/>
<dbReference type="PANTHER" id="PTHR46847:SF1">
    <property type="entry name" value="D-ALLOSE-BINDING PERIPLASMIC PROTEIN-RELATED"/>
    <property type="match status" value="1"/>
</dbReference>
<dbReference type="Gene3D" id="3.40.50.2300">
    <property type="match status" value="2"/>
</dbReference>
<evidence type="ECO:0000256" key="2">
    <source>
        <dbReference type="ARBA" id="ARBA00007639"/>
    </source>
</evidence>
<keyword evidence="4" id="KW-0812">Transmembrane</keyword>
<keyword evidence="4" id="KW-0472">Membrane</keyword>
<gene>
    <name evidence="6" type="ORF">K9V48_12210</name>
</gene>
<keyword evidence="4" id="KW-1133">Transmembrane helix</keyword>
<evidence type="ECO:0000259" key="5">
    <source>
        <dbReference type="Pfam" id="PF13407"/>
    </source>
</evidence>
<dbReference type="InterPro" id="IPR025997">
    <property type="entry name" value="SBP_2_dom"/>
</dbReference>
<keyword evidence="3" id="KW-0732">Signal</keyword>
<comment type="caution">
    <text evidence="6">The sequence shown here is derived from an EMBL/GenBank/DDBJ whole genome shotgun (WGS) entry which is preliminary data.</text>
</comment>
<keyword evidence="7" id="KW-1185">Reference proteome</keyword>
<dbReference type="Pfam" id="PF13407">
    <property type="entry name" value="Peripla_BP_4"/>
    <property type="match status" value="1"/>
</dbReference>
<dbReference type="Proteomes" id="UP001165287">
    <property type="component" value="Unassembled WGS sequence"/>
</dbReference>
<dbReference type="RefSeq" id="WP_224139272.1">
    <property type="nucleotide sequence ID" value="NZ_JAIQUM010000024.1"/>
</dbReference>
<comment type="subcellular location">
    <subcellularLocation>
        <location evidence="1">Cell envelope</location>
    </subcellularLocation>
</comment>
<protein>
    <submittedName>
        <fullName evidence="6">Substrate-binding domain-containing protein</fullName>
    </submittedName>
</protein>
<evidence type="ECO:0000256" key="1">
    <source>
        <dbReference type="ARBA" id="ARBA00004196"/>
    </source>
</evidence>
<dbReference type="PANTHER" id="PTHR46847">
    <property type="entry name" value="D-ALLOSE-BINDING PERIPLASMIC PROTEIN-RELATED"/>
    <property type="match status" value="1"/>
</dbReference>
<evidence type="ECO:0000313" key="6">
    <source>
        <dbReference type="EMBL" id="MBZ5750994.1"/>
    </source>
</evidence>
<comment type="similarity">
    <text evidence="2">Belongs to the bacterial solute-binding protein 2 family.</text>
</comment>
<dbReference type="EMBL" id="JAIQUM010000024">
    <property type="protein sequence ID" value="MBZ5750994.1"/>
    <property type="molecule type" value="Genomic_DNA"/>
</dbReference>
<name>A0ABS7URZ2_9BACI</name>
<accession>A0ABS7URZ2</accession>
<organism evidence="6 7">
    <name type="scientific">Metabacillus rhizolycopersici</name>
    <dbReference type="NCBI Taxonomy" id="2875709"/>
    <lineage>
        <taxon>Bacteria</taxon>
        <taxon>Bacillati</taxon>
        <taxon>Bacillota</taxon>
        <taxon>Bacilli</taxon>
        <taxon>Bacillales</taxon>
        <taxon>Bacillaceae</taxon>
        <taxon>Metabacillus</taxon>
    </lineage>
</organism>
<sequence>MNKGLKVLLIIFVISTILIGFIFKPDEKPKVVVVLKELDTEYWQFVRAGVERGFREFNIDGEVIAPRFGSAKLQNALLKKVLKEKPDVLVVSPFLSSNIPMLAQFDKKKIPVLLLDTDYPWENKTSYIGTNNLELGRKAGALLASKLQPGDKVAIIAGGGDRVKGAKISLEAAGINITVEKLGLENEAKPVKEAMETILWDYPDLKGVFATTDIMAINAFKVIEEHELKMPVIGADGIIEMIELIENEELPGTVAQNPFDMGYLSIEAAMKVINGEKVDRFIDSDVDFIIKGNSKQRLDFLENLLE</sequence>
<reference evidence="6" key="1">
    <citation type="submission" date="2024-05" db="EMBL/GenBank/DDBJ databases">
        <title>Metabacillus sp. nov., isolated from the rhizosphere soil of tomato plants.</title>
        <authorList>
            <person name="Ma R."/>
        </authorList>
    </citation>
    <scope>NUCLEOTIDE SEQUENCE</scope>
    <source>
        <strain evidence="6">DBTR6</strain>
    </source>
</reference>
<feature type="transmembrane region" description="Helical" evidence="4">
    <location>
        <begin position="7"/>
        <end position="23"/>
    </location>
</feature>
<feature type="domain" description="Periplasmic binding protein" evidence="5">
    <location>
        <begin position="31"/>
        <end position="277"/>
    </location>
</feature>
<evidence type="ECO:0000313" key="7">
    <source>
        <dbReference type="Proteomes" id="UP001165287"/>
    </source>
</evidence>
<dbReference type="InterPro" id="IPR028082">
    <property type="entry name" value="Peripla_BP_I"/>
</dbReference>
<evidence type="ECO:0000256" key="3">
    <source>
        <dbReference type="ARBA" id="ARBA00022729"/>
    </source>
</evidence>
<dbReference type="SUPFAM" id="SSF53822">
    <property type="entry name" value="Periplasmic binding protein-like I"/>
    <property type="match status" value="1"/>
</dbReference>
<evidence type="ECO:0000256" key="4">
    <source>
        <dbReference type="SAM" id="Phobius"/>
    </source>
</evidence>